<dbReference type="PANTHER" id="PTHR42711">
    <property type="entry name" value="ABC TRANSPORTER ATP-BINDING PROTEIN"/>
    <property type="match status" value="1"/>
</dbReference>
<dbReference type="RefSeq" id="WP_170821006.1">
    <property type="nucleotide sequence ID" value="NZ_JAAOXG010000016.1"/>
</dbReference>
<name>A0ABX1VU91_9FIRM</name>
<dbReference type="InterPro" id="IPR003439">
    <property type="entry name" value="ABC_transporter-like_ATP-bd"/>
</dbReference>
<evidence type="ECO:0000256" key="4">
    <source>
        <dbReference type="ARBA" id="ARBA00022840"/>
    </source>
</evidence>
<comment type="caution">
    <text evidence="6">The sequence shown here is derived from an EMBL/GenBank/DDBJ whole genome shotgun (WGS) entry which is preliminary data.</text>
</comment>
<dbReference type="PROSITE" id="PS50893">
    <property type="entry name" value="ABC_TRANSPORTER_2"/>
    <property type="match status" value="1"/>
</dbReference>
<protein>
    <submittedName>
        <fullName evidence="6">ABC transporter ATP-binding protein</fullName>
    </submittedName>
</protein>
<dbReference type="PROSITE" id="PS00211">
    <property type="entry name" value="ABC_TRANSPORTER_1"/>
    <property type="match status" value="1"/>
</dbReference>
<dbReference type="InterPro" id="IPR050763">
    <property type="entry name" value="ABC_transporter_ATP-binding"/>
</dbReference>
<evidence type="ECO:0000256" key="2">
    <source>
        <dbReference type="ARBA" id="ARBA00022448"/>
    </source>
</evidence>
<dbReference type="InterPro" id="IPR017871">
    <property type="entry name" value="ABC_transporter-like_CS"/>
</dbReference>
<evidence type="ECO:0000256" key="1">
    <source>
        <dbReference type="ARBA" id="ARBA00005417"/>
    </source>
</evidence>
<reference evidence="6 7" key="1">
    <citation type="submission" date="2020-03" db="EMBL/GenBank/DDBJ databases">
        <title>Genome Sequence of industrial isolate, B5A.</title>
        <authorList>
            <person name="Sharma S."/>
            <person name="Patil P.B."/>
            <person name="Korpole S."/>
        </authorList>
    </citation>
    <scope>NUCLEOTIDE SEQUENCE [LARGE SCALE GENOMIC DNA]</scope>
    <source>
        <strain evidence="6 7">PI-S10-B5A</strain>
    </source>
</reference>
<dbReference type="Gene3D" id="3.40.50.300">
    <property type="entry name" value="P-loop containing nucleotide triphosphate hydrolases"/>
    <property type="match status" value="1"/>
</dbReference>
<keyword evidence="3" id="KW-0547">Nucleotide-binding</keyword>
<proteinExistence type="inferred from homology"/>
<dbReference type="InterPro" id="IPR003593">
    <property type="entry name" value="AAA+_ATPase"/>
</dbReference>
<evidence type="ECO:0000259" key="5">
    <source>
        <dbReference type="PROSITE" id="PS50893"/>
    </source>
</evidence>
<feature type="domain" description="ABC transporter" evidence="5">
    <location>
        <begin position="3"/>
        <end position="192"/>
    </location>
</feature>
<dbReference type="SMART" id="SM00382">
    <property type="entry name" value="AAA"/>
    <property type="match status" value="1"/>
</dbReference>
<keyword evidence="4 6" id="KW-0067">ATP-binding</keyword>
<dbReference type="Pfam" id="PF00005">
    <property type="entry name" value="ABC_tran"/>
    <property type="match status" value="1"/>
</dbReference>
<dbReference type="EMBL" id="JAAOXG010000016">
    <property type="protein sequence ID" value="NNJ29783.1"/>
    <property type="molecule type" value="Genomic_DNA"/>
</dbReference>
<organism evidence="6 7">
    <name type="scientific">Lacrimispora defluvii</name>
    <dbReference type="NCBI Taxonomy" id="2719233"/>
    <lineage>
        <taxon>Bacteria</taxon>
        <taxon>Bacillati</taxon>
        <taxon>Bacillota</taxon>
        <taxon>Clostridia</taxon>
        <taxon>Lachnospirales</taxon>
        <taxon>Lachnospiraceae</taxon>
        <taxon>Lacrimispora</taxon>
    </lineage>
</organism>
<gene>
    <name evidence="6" type="ORF">G9470_08245</name>
</gene>
<dbReference type="PANTHER" id="PTHR42711:SF5">
    <property type="entry name" value="ABC TRANSPORTER ATP-BINDING PROTEIN NATA"/>
    <property type="match status" value="1"/>
</dbReference>
<dbReference type="InterPro" id="IPR027417">
    <property type="entry name" value="P-loop_NTPase"/>
</dbReference>
<keyword evidence="2" id="KW-0813">Transport</keyword>
<evidence type="ECO:0000313" key="6">
    <source>
        <dbReference type="EMBL" id="NNJ29783.1"/>
    </source>
</evidence>
<accession>A0ABX1VU91</accession>
<comment type="similarity">
    <text evidence="1">Belongs to the ABC transporter superfamily.</text>
</comment>
<dbReference type="GO" id="GO:0005524">
    <property type="term" value="F:ATP binding"/>
    <property type="evidence" value="ECO:0007669"/>
    <property type="project" value="UniProtKB-KW"/>
</dbReference>
<dbReference type="Proteomes" id="UP000539052">
    <property type="component" value="Unassembled WGS sequence"/>
</dbReference>
<keyword evidence="7" id="KW-1185">Reference proteome</keyword>
<dbReference type="SUPFAM" id="SSF52540">
    <property type="entry name" value="P-loop containing nucleoside triphosphate hydrolases"/>
    <property type="match status" value="1"/>
</dbReference>
<evidence type="ECO:0000313" key="7">
    <source>
        <dbReference type="Proteomes" id="UP000539052"/>
    </source>
</evidence>
<sequence>MELVIRKLFKSFDGHFVLDHVNLHLVSGNIYCLMGPSGSGKTTLFHILLGLVSADSGEVNGLNNERISAVFQENRLCEAFTPVENVTMVMPSSSGNNKRKAREALKRLLPDESLDRPASTLSGGMKRRVAIIRALMVPFDMVIMDEPFTGLDEETKQQVITYIKEQSAGKLVLISTHQEEDVQLLNGIKIHL</sequence>
<evidence type="ECO:0000256" key="3">
    <source>
        <dbReference type="ARBA" id="ARBA00022741"/>
    </source>
</evidence>